<dbReference type="Proteomes" id="UP000832097">
    <property type="component" value="Chromosome"/>
</dbReference>
<organism evidence="1 2">
    <name type="scientific">Agromyces larvae</name>
    <dbReference type="NCBI Taxonomy" id="2929802"/>
    <lineage>
        <taxon>Bacteria</taxon>
        <taxon>Bacillati</taxon>
        <taxon>Actinomycetota</taxon>
        <taxon>Actinomycetes</taxon>
        <taxon>Micrococcales</taxon>
        <taxon>Microbacteriaceae</taxon>
        <taxon>Agromyces</taxon>
    </lineage>
</organism>
<evidence type="ECO:0000313" key="2">
    <source>
        <dbReference type="Proteomes" id="UP000832097"/>
    </source>
</evidence>
<gene>
    <name evidence="1" type="ORF">MTO99_07025</name>
</gene>
<reference evidence="1 2" key="1">
    <citation type="submission" date="2022-03" db="EMBL/GenBank/DDBJ databases">
        <title>Mucilaginibacter sp. isolated from the gut of Protaetia brevitarsis seulensis larvae.</title>
        <authorList>
            <person name="Won M."/>
            <person name="Kim S.-J."/>
            <person name="Kwon S.-W."/>
        </authorList>
    </citation>
    <scope>NUCLEOTIDE SEQUENCE [LARGE SCALE GENOMIC DNA]</scope>
    <source>
        <strain evidence="1 2">CFWR-12</strain>
    </source>
</reference>
<protein>
    <submittedName>
        <fullName evidence="1">Uncharacterized protein</fullName>
    </submittedName>
</protein>
<dbReference type="RefSeq" id="WP_243558102.1">
    <property type="nucleotide sequence ID" value="NZ_CP094528.1"/>
</dbReference>
<name>A0ABY4C1Z7_9MICO</name>
<evidence type="ECO:0000313" key="1">
    <source>
        <dbReference type="EMBL" id="UOE45503.1"/>
    </source>
</evidence>
<sequence length="84" mass="9391">MSTSAQRWESKVRQVVEDAGFLLAIDMDHAGVFRIITRDEFATVAHVTVTHRGFTAFVVGSRVKVREVSPLVDELEAYRREAAG</sequence>
<keyword evidence="2" id="KW-1185">Reference proteome</keyword>
<proteinExistence type="predicted"/>
<accession>A0ABY4C1Z7</accession>
<dbReference type="EMBL" id="CP094528">
    <property type="protein sequence ID" value="UOE45503.1"/>
    <property type="molecule type" value="Genomic_DNA"/>
</dbReference>